<evidence type="ECO:0000313" key="2">
    <source>
        <dbReference type="EMBL" id="KAB7759702.1"/>
    </source>
</evidence>
<accession>A0A5N5VCM0</accession>
<dbReference type="InterPro" id="IPR039422">
    <property type="entry name" value="MarR/SlyA-like"/>
</dbReference>
<dbReference type="Pfam" id="PF12802">
    <property type="entry name" value="MarR_2"/>
    <property type="match status" value="1"/>
</dbReference>
<organism evidence="2 3">
    <name type="scientific">Mycolicibacterium phlei DSM 43239 = CCUG 21000</name>
    <dbReference type="NCBI Taxonomy" id="1226750"/>
    <lineage>
        <taxon>Bacteria</taxon>
        <taxon>Bacillati</taxon>
        <taxon>Actinomycetota</taxon>
        <taxon>Actinomycetes</taxon>
        <taxon>Mycobacteriales</taxon>
        <taxon>Mycobacteriaceae</taxon>
        <taxon>Mycolicibacterium</taxon>
    </lineage>
</organism>
<dbReference type="SMART" id="SM00347">
    <property type="entry name" value="HTH_MARR"/>
    <property type="match status" value="1"/>
</dbReference>
<dbReference type="GeneID" id="74304893"/>
<dbReference type="AlphaFoldDB" id="A0A5N5VCM0"/>
<dbReference type="InterPro" id="IPR036388">
    <property type="entry name" value="WH-like_DNA-bd_sf"/>
</dbReference>
<feature type="domain" description="HTH marR-type" evidence="1">
    <location>
        <begin position="5"/>
        <end position="149"/>
    </location>
</feature>
<dbReference type="PANTHER" id="PTHR33164">
    <property type="entry name" value="TRANSCRIPTIONAL REGULATOR, MARR FAMILY"/>
    <property type="match status" value="1"/>
</dbReference>
<proteinExistence type="predicted"/>
<keyword evidence="3" id="KW-1185">Reference proteome</keyword>
<evidence type="ECO:0000259" key="1">
    <source>
        <dbReference type="PROSITE" id="PS50995"/>
    </source>
</evidence>
<evidence type="ECO:0000313" key="3">
    <source>
        <dbReference type="Proteomes" id="UP000325690"/>
    </source>
</evidence>
<protein>
    <submittedName>
        <fullName evidence="2">MarR family transcriptional regulator</fullName>
    </submittedName>
</protein>
<gene>
    <name evidence="2" type="ORF">MPHL21000_01360</name>
</gene>
<dbReference type="RefSeq" id="WP_003888058.1">
    <property type="nucleotide sequence ID" value="NZ_ANBO01000001.1"/>
</dbReference>
<dbReference type="SUPFAM" id="SSF46785">
    <property type="entry name" value="Winged helix' DNA-binding domain"/>
    <property type="match status" value="1"/>
</dbReference>
<comment type="caution">
    <text evidence="2">The sequence shown here is derived from an EMBL/GenBank/DDBJ whole genome shotgun (WGS) entry which is preliminary data.</text>
</comment>
<dbReference type="InterPro" id="IPR036390">
    <property type="entry name" value="WH_DNA-bd_sf"/>
</dbReference>
<sequence>MTDQRDALEAAIAADVRALNVESEEIGRLFASRHDVAANDFRALLYVMVAETEGAPLTAGELRRRMGMSGAAITYLVERMINSGHFRRESDPRDRRKVILRVADHGMAVGRAFFTPLADRTRDALHGFSDADLQTAHRTFAALIAAMREFREELDDAEG</sequence>
<dbReference type="Gene3D" id="1.10.10.10">
    <property type="entry name" value="Winged helix-like DNA-binding domain superfamily/Winged helix DNA-binding domain"/>
    <property type="match status" value="1"/>
</dbReference>
<dbReference type="EMBL" id="ANBP01000001">
    <property type="protein sequence ID" value="KAB7759702.1"/>
    <property type="molecule type" value="Genomic_DNA"/>
</dbReference>
<dbReference type="PROSITE" id="PS50995">
    <property type="entry name" value="HTH_MARR_2"/>
    <property type="match status" value="1"/>
</dbReference>
<dbReference type="InterPro" id="IPR000835">
    <property type="entry name" value="HTH_MarR-typ"/>
</dbReference>
<dbReference type="GO" id="GO:0006950">
    <property type="term" value="P:response to stress"/>
    <property type="evidence" value="ECO:0007669"/>
    <property type="project" value="TreeGrafter"/>
</dbReference>
<reference evidence="2 3" key="1">
    <citation type="submission" date="2012-10" db="EMBL/GenBank/DDBJ databases">
        <title>The draft sequence of the Mycobacterium pheli genome.</title>
        <authorList>
            <person name="Pettersson B.M.F."/>
            <person name="Das S."/>
            <person name="Dasgupta S."/>
            <person name="Bhattacharya A."/>
            <person name="Kirsebom L.A."/>
        </authorList>
    </citation>
    <scope>NUCLEOTIDE SEQUENCE [LARGE SCALE GENOMIC DNA]</scope>
    <source>
        <strain evidence="2 3">CCUG 21000</strain>
    </source>
</reference>
<dbReference type="Proteomes" id="UP000325690">
    <property type="component" value="Unassembled WGS sequence"/>
</dbReference>
<dbReference type="PANTHER" id="PTHR33164:SF106">
    <property type="entry name" value="TRANSCRIPTIONAL REGULATORY PROTEIN"/>
    <property type="match status" value="1"/>
</dbReference>
<dbReference type="GO" id="GO:0003700">
    <property type="term" value="F:DNA-binding transcription factor activity"/>
    <property type="evidence" value="ECO:0007669"/>
    <property type="project" value="InterPro"/>
</dbReference>
<name>A0A5N5VCM0_MYCPH</name>